<name>A0AAX4K688_9TREE</name>
<dbReference type="PANTHER" id="PTHR43333:SF1">
    <property type="entry name" value="D-ISOMER SPECIFIC 2-HYDROXYACID DEHYDROGENASE NAD-BINDING DOMAIN-CONTAINING PROTEIN"/>
    <property type="match status" value="1"/>
</dbReference>
<dbReference type="Gene3D" id="3.40.50.720">
    <property type="entry name" value="NAD(P)-binding Rossmann-like Domain"/>
    <property type="match status" value="2"/>
</dbReference>
<dbReference type="RefSeq" id="XP_066079411.1">
    <property type="nucleotide sequence ID" value="XM_066223314.1"/>
</dbReference>
<dbReference type="PANTHER" id="PTHR43333">
    <property type="entry name" value="2-HACID_DH_C DOMAIN-CONTAINING PROTEIN"/>
    <property type="match status" value="1"/>
</dbReference>
<evidence type="ECO:0000313" key="4">
    <source>
        <dbReference type="EMBL" id="WWC92649.1"/>
    </source>
</evidence>
<evidence type="ECO:0000313" key="5">
    <source>
        <dbReference type="Proteomes" id="UP001355207"/>
    </source>
</evidence>
<evidence type="ECO:0000256" key="1">
    <source>
        <dbReference type="ARBA" id="ARBA00023002"/>
    </source>
</evidence>
<dbReference type="GeneID" id="91098276"/>
<dbReference type="Proteomes" id="UP001355207">
    <property type="component" value="Chromosome 11"/>
</dbReference>
<organism evidence="4 5">
    <name type="scientific">Kwoniella dendrophila CBS 6074</name>
    <dbReference type="NCBI Taxonomy" id="1295534"/>
    <lineage>
        <taxon>Eukaryota</taxon>
        <taxon>Fungi</taxon>
        <taxon>Dikarya</taxon>
        <taxon>Basidiomycota</taxon>
        <taxon>Agaricomycotina</taxon>
        <taxon>Tremellomycetes</taxon>
        <taxon>Tremellales</taxon>
        <taxon>Cryptococcaceae</taxon>
        <taxon>Kwoniella</taxon>
    </lineage>
</organism>
<evidence type="ECO:0000256" key="2">
    <source>
        <dbReference type="ARBA" id="ARBA00023027"/>
    </source>
</evidence>
<dbReference type="Pfam" id="PF02826">
    <property type="entry name" value="2-Hacid_dh_C"/>
    <property type="match status" value="1"/>
</dbReference>
<keyword evidence="1" id="KW-0560">Oxidoreductase</keyword>
<protein>
    <recommendedName>
        <fullName evidence="3">D-isomer specific 2-hydroxyacid dehydrogenase NAD-binding domain-containing protein</fullName>
    </recommendedName>
</protein>
<evidence type="ECO:0000259" key="3">
    <source>
        <dbReference type="Pfam" id="PF02826"/>
    </source>
</evidence>
<dbReference type="EMBL" id="CP144108">
    <property type="protein sequence ID" value="WWC92649.1"/>
    <property type="molecule type" value="Genomic_DNA"/>
</dbReference>
<dbReference type="AlphaFoldDB" id="A0AAX4K688"/>
<dbReference type="InterPro" id="IPR006140">
    <property type="entry name" value="D-isomer_DH_NAD-bd"/>
</dbReference>
<dbReference type="InterPro" id="IPR036291">
    <property type="entry name" value="NAD(P)-bd_dom_sf"/>
</dbReference>
<feature type="domain" description="D-isomer specific 2-hydroxyacid dehydrogenase NAD-binding" evidence="3">
    <location>
        <begin position="161"/>
        <end position="332"/>
    </location>
</feature>
<keyword evidence="2" id="KW-0520">NAD</keyword>
<sequence length="369" mass="40633">MSSTTSSLPFTVGCSVPLSDSTIEKLKSNFDKFIYHPKGSSDDKFSNDELKEIDVFFTTGRGLPESIESLDQLPELKHIQLASAGSDFMLKSKTIQSYIKDNHNNESNKRDLSLSTASGTHVLSIPPYAVGMSIALLHQWPRMILGARDKKRFLSEEECDYKGETYYARSSYGRTAGLLGYGALGRETARLLKAHGMRIIAANTSGKATPQEGYVIPGTGDKDGSIPEEYYSTKDPKSVESFLKQSDVLICSLPNTPATHYFLNKEKLEMLPDGAVLVNVGRGSLIPSDDLLKVLDSPKFFGAAIDVTDPEPLTENHPLWSHPKLIITPHISGNAENEMDIAADILLTNVKKINQGEKVINEIKFDRGY</sequence>
<dbReference type="GO" id="GO:0051287">
    <property type="term" value="F:NAD binding"/>
    <property type="evidence" value="ECO:0007669"/>
    <property type="project" value="InterPro"/>
</dbReference>
<gene>
    <name evidence="4" type="ORF">L201_007608</name>
</gene>
<dbReference type="GO" id="GO:0016491">
    <property type="term" value="F:oxidoreductase activity"/>
    <property type="evidence" value="ECO:0007669"/>
    <property type="project" value="UniProtKB-KW"/>
</dbReference>
<proteinExistence type="predicted"/>
<accession>A0AAX4K688</accession>
<dbReference type="FunFam" id="3.40.50.720:FF:000363">
    <property type="entry name" value="D-isomer specific 2-hydroxyacid dehydrogenase"/>
    <property type="match status" value="1"/>
</dbReference>
<dbReference type="SUPFAM" id="SSF51735">
    <property type="entry name" value="NAD(P)-binding Rossmann-fold domains"/>
    <property type="match status" value="1"/>
</dbReference>
<reference evidence="4 5" key="1">
    <citation type="submission" date="2024-01" db="EMBL/GenBank/DDBJ databases">
        <title>Comparative genomics of Cryptococcus and Kwoniella reveals pathogenesis evolution and contrasting modes of karyotype evolution via chromosome fusion or intercentromeric recombination.</title>
        <authorList>
            <person name="Coelho M.A."/>
            <person name="David-Palma M."/>
            <person name="Shea T."/>
            <person name="Bowers K."/>
            <person name="McGinley-Smith S."/>
            <person name="Mohammad A.W."/>
            <person name="Gnirke A."/>
            <person name="Yurkov A.M."/>
            <person name="Nowrousian M."/>
            <person name="Sun S."/>
            <person name="Cuomo C.A."/>
            <person name="Heitman J."/>
        </authorList>
    </citation>
    <scope>NUCLEOTIDE SEQUENCE [LARGE SCALE GENOMIC DNA]</scope>
    <source>
        <strain evidence="4 5">CBS 6074</strain>
    </source>
</reference>
<keyword evidence="5" id="KW-1185">Reference proteome</keyword>